<keyword evidence="1" id="KW-0812">Transmembrane</keyword>
<dbReference type="AlphaFoldDB" id="A0AAD6ZMJ2"/>
<keyword evidence="1" id="KW-1133">Transmembrane helix</keyword>
<dbReference type="Pfam" id="PF18718">
    <property type="entry name" value="CxC5"/>
    <property type="match status" value="1"/>
</dbReference>
<keyword evidence="4" id="KW-1185">Reference proteome</keyword>
<feature type="transmembrane region" description="Helical" evidence="1">
    <location>
        <begin position="205"/>
        <end position="226"/>
    </location>
</feature>
<evidence type="ECO:0000256" key="1">
    <source>
        <dbReference type="SAM" id="Phobius"/>
    </source>
</evidence>
<evidence type="ECO:0000313" key="4">
    <source>
        <dbReference type="Proteomes" id="UP001218218"/>
    </source>
</evidence>
<dbReference type="Proteomes" id="UP001218218">
    <property type="component" value="Unassembled WGS sequence"/>
</dbReference>
<dbReference type="InterPro" id="IPR041539">
    <property type="entry name" value="CxC5"/>
</dbReference>
<dbReference type="EMBL" id="JARIHO010000039">
    <property type="protein sequence ID" value="KAJ7328303.1"/>
    <property type="molecule type" value="Genomic_DNA"/>
</dbReference>
<name>A0AAD6ZMJ2_9AGAR</name>
<sequence length="247" mass="27839">MALFTALRRDPDLQGISFLQLMTFTRLLSPLKNDIILCQPITVSTTDPPAFLPPSIISFVSEATGVPSSAIPKCWALLKEEVWALPKPELSNDEELFRTYGWKVGISNCFLLAKASISLFPPMQECRNAYCARINAIKKSDCRQVVIYTLGSGVLPAWAVHLYCPDCNTSYRHNFSVQDGIRTYYGDTPTYIQIGEHQFSERRLVGLWVTSMLTAWVLAGSLLRLYNMALSQQQERDFAVGGWQFEL</sequence>
<evidence type="ECO:0000313" key="3">
    <source>
        <dbReference type="EMBL" id="KAJ7328303.1"/>
    </source>
</evidence>
<organism evidence="3 4">
    <name type="scientific">Mycena albidolilacea</name>
    <dbReference type="NCBI Taxonomy" id="1033008"/>
    <lineage>
        <taxon>Eukaryota</taxon>
        <taxon>Fungi</taxon>
        <taxon>Dikarya</taxon>
        <taxon>Basidiomycota</taxon>
        <taxon>Agaricomycotina</taxon>
        <taxon>Agaricomycetes</taxon>
        <taxon>Agaricomycetidae</taxon>
        <taxon>Agaricales</taxon>
        <taxon>Marasmiineae</taxon>
        <taxon>Mycenaceae</taxon>
        <taxon>Mycena</taxon>
    </lineage>
</organism>
<keyword evidence="1" id="KW-0472">Membrane</keyword>
<accession>A0AAD6ZMJ2</accession>
<feature type="domain" description="CxC5 like cysteine cluster associated with KDZ" evidence="2">
    <location>
        <begin position="116"/>
        <end position="229"/>
    </location>
</feature>
<comment type="caution">
    <text evidence="3">The sequence shown here is derived from an EMBL/GenBank/DDBJ whole genome shotgun (WGS) entry which is preliminary data.</text>
</comment>
<protein>
    <recommendedName>
        <fullName evidence="2">CxC5 like cysteine cluster associated with KDZ domain-containing protein</fullName>
    </recommendedName>
</protein>
<reference evidence="3" key="1">
    <citation type="submission" date="2023-03" db="EMBL/GenBank/DDBJ databases">
        <title>Massive genome expansion in bonnet fungi (Mycena s.s.) driven by repeated elements and novel gene families across ecological guilds.</title>
        <authorList>
            <consortium name="Lawrence Berkeley National Laboratory"/>
            <person name="Harder C.B."/>
            <person name="Miyauchi S."/>
            <person name="Viragh M."/>
            <person name="Kuo A."/>
            <person name="Thoen E."/>
            <person name="Andreopoulos B."/>
            <person name="Lu D."/>
            <person name="Skrede I."/>
            <person name="Drula E."/>
            <person name="Henrissat B."/>
            <person name="Morin E."/>
            <person name="Kohler A."/>
            <person name="Barry K."/>
            <person name="LaButti K."/>
            <person name="Morin E."/>
            <person name="Salamov A."/>
            <person name="Lipzen A."/>
            <person name="Mereny Z."/>
            <person name="Hegedus B."/>
            <person name="Baldrian P."/>
            <person name="Stursova M."/>
            <person name="Weitz H."/>
            <person name="Taylor A."/>
            <person name="Grigoriev I.V."/>
            <person name="Nagy L.G."/>
            <person name="Martin F."/>
            <person name="Kauserud H."/>
        </authorList>
    </citation>
    <scope>NUCLEOTIDE SEQUENCE</scope>
    <source>
        <strain evidence="3">CBHHK002</strain>
    </source>
</reference>
<proteinExistence type="predicted"/>
<gene>
    <name evidence="3" type="ORF">DFH08DRAFT_709808</name>
</gene>
<evidence type="ECO:0000259" key="2">
    <source>
        <dbReference type="Pfam" id="PF18718"/>
    </source>
</evidence>